<sequence length="75" mass="9140">METVQRTFLYFVFSYFFREFRVMDIKTQNNPKHETENHSRKSKICSAEVVRFQRPTRPKIRMENSYSILCKNCPV</sequence>
<gene>
    <name evidence="1" type="ORF">SDC9_35373</name>
</gene>
<organism evidence="1">
    <name type="scientific">bioreactor metagenome</name>
    <dbReference type="NCBI Taxonomy" id="1076179"/>
    <lineage>
        <taxon>unclassified sequences</taxon>
        <taxon>metagenomes</taxon>
        <taxon>ecological metagenomes</taxon>
    </lineage>
</organism>
<name>A0A644VD94_9ZZZZ</name>
<evidence type="ECO:0000313" key="1">
    <source>
        <dbReference type="EMBL" id="MPL89339.1"/>
    </source>
</evidence>
<protein>
    <submittedName>
        <fullName evidence="1">Uncharacterized protein</fullName>
    </submittedName>
</protein>
<dbReference type="EMBL" id="VSSQ01000277">
    <property type="protein sequence ID" value="MPL89339.1"/>
    <property type="molecule type" value="Genomic_DNA"/>
</dbReference>
<reference evidence="1" key="1">
    <citation type="submission" date="2019-08" db="EMBL/GenBank/DDBJ databases">
        <authorList>
            <person name="Kucharzyk K."/>
            <person name="Murdoch R.W."/>
            <person name="Higgins S."/>
            <person name="Loffler F."/>
        </authorList>
    </citation>
    <scope>NUCLEOTIDE SEQUENCE</scope>
</reference>
<proteinExistence type="predicted"/>
<accession>A0A644VD94</accession>
<dbReference type="AlphaFoldDB" id="A0A644VD94"/>
<comment type="caution">
    <text evidence="1">The sequence shown here is derived from an EMBL/GenBank/DDBJ whole genome shotgun (WGS) entry which is preliminary data.</text>
</comment>